<dbReference type="SUPFAM" id="SSF52200">
    <property type="entry name" value="Toll/Interleukin receptor TIR domain"/>
    <property type="match status" value="1"/>
</dbReference>
<sequence>MNQAGGSSSSSCFRWSFDVFLSFRGEDTRSNFTSHLNMTLRQRGINVFIDKKLSRGEEICASLLEAIEGSKISIVVISESYASSSWCLNELVKIIMCNKLRGQVVLPIFYKVDPSEVGKQSGRFGEEFAKLEVRFFNKMQAWKEALITVSHMSGWPVLQRDDEANLIQNIVQEVWKKLDRATMQLDVAKYPVGIDIQVRNLLPHVMSNGITMFGLYGVGGMGKTTIAKALYNKIADEFEGCCFLSNIREASNQYGGLVQFQKELLCEILMDDSIKVSNLPRGITIIRNRLYSKKILLILDDVDKREQLQALAGGHDWFGHGSKVIATTRNKQLLVTHGFDKMQNVGGLDYDEALELFSWHCFRNSHPLNVYLELSKRAVDYCKGLPLALEVLGSFLNSIGDPSNFKRILDEYEKHYLDKDIQDSLRISYDGLEDEGITKLMNLSLLTIGRFNRVEMHNIIQQMGRTIHLSETSKSHKRKRLLIKDDAMDVLNGNKEARAVKVIKLNFPKPTKLDIDSRAFDKVKNLVVLEVGNATSSESSTLEYLPSSLRWMNWPQFPFSSLPTTYTMENLIELKLPYSSIKHFGQGYMSCERLKEINLSDSNLLVEIPDLSTAINLKYLNLVGCENLVKVHESIGSLSKLVALHFSSSVKGFEQFPSCLKLKSLKFLSMKNCRIDEWCPQFSEEMKSIEYLSIGYSTVTYQLSPTIGYLTSLKHLSLYYCKELTTLPSTIYRLTNLTSLTVLDSNLSTFPFLNHPSLPSSLFYLTKLRLVGCKITNLDFLETIVYVAPSLKELDLSENNFCRLPSCIINFKSLKYLYTMDCELLEEISKVPKGVICMSAAGSISLARFPNNLAEFMSCDDSVEYCKGGELKQLVLMNCHIPDWYRYKSMSDSLTFFLPADYLSWKWKALFAPCVKFEVTNDDWFQKLECKVFINDIQVWSSEEVYANQKERSGMFGKVSPGEYMWLIVLDPHTRFQSYSDDIMDRRSLKIIDLNQLSSEINSSQSILGKITVSFEVTPWYKDVVIKMCGVHVIMGE</sequence>
<dbReference type="InterPro" id="IPR058192">
    <property type="entry name" value="WHD_ROQ1-like"/>
</dbReference>
<dbReference type="SMART" id="SM00255">
    <property type="entry name" value="TIR"/>
    <property type="match status" value="1"/>
</dbReference>
<dbReference type="SUPFAM" id="SSF52058">
    <property type="entry name" value="L domain-like"/>
    <property type="match status" value="1"/>
</dbReference>
<evidence type="ECO:0000256" key="1">
    <source>
        <dbReference type="ARBA" id="ARBA00022614"/>
    </source>
</evidence>
<dbReference type="InterPro" id="IPR032675">
    <property type="entry name" value="LRR_dom_sf"/>
</dbReference>
<dbReference type="InterPro" id="IPR002182">
    <property type="entry name" value="NB-ARC"/>
</dbReference>
<name>E7CHD0_CUCSA</name>
<dbReference type="EMBL" id="HM064414">
    <property type="protein sequence ID" value="ADU33175.1"/>
    <property type="molecule type" value="Genomic_DNA"/>
</dbReference>
<evidence type="ECO:0000256" key="2">
    <source>
        <dbReference type="ARBA" id="ARBA00022737"/>
    </source>
</evidence>
<keyword evidence="1" id="KW-0433">Leucine-rich repeat</keyword>
<dbReference type="GO" id="GO:0007165">
    <property type="term" value="P:signal transduction"/>
    <property type="evidence" value="ECO:0007669"/>
    <property type="project" value="InterPro"/>
</dbReference>
<dbReference type="Gene3D" id="3.40.50.300">
    <property type="entry name" value="P-loop containing nucleotide triphosphate hydrolases"/>
    <property type="match status" value="1"/>
</dbReference>
<protein>
    <submittedName>
        <fullName evidence="6">Putative TIR-NBS-LRR-AAA+ATPase</fullName>
    </submittedName>
</protein>
<feature type="domain" description="TIR" evidence="5">
    <location>
        <begin position="15"/>
        <end position="178"/>
    </location>
</feature>
<dbReference type="FunFam" id="3.40.50.10140:FF:000007">
    <property type="entry name" value="Disease resistance protein (TIR-NBS-LRR class)"/>
    <property type="match status" value="1"/>
</dbReference>
<dbReference type="Pfam" id="PF23598">
    <property type="entry name" value="LRR_14"/>
    <property type="match status" value="1"/>
</dbReference>
<dbReference type="Pfam" id="PF00931">
    <property type="entry name" value="NB-ARC"/>
    <property type="match status" value="1"/>
</dbReference>
<evidence type="ECO:0000313" key="6">
    <source>
        <dbReference type="EMBL" id="ADU33175.1"/>
    </source>
</evidence>
<dbReference type="GO" id="GO:0006952">
    <property type="term" value="P:defense response"/>
    <property type="evidence" value="ECO:0007669"/>
    <property type="project" value="UniProtKB-KW"/>
</dbReference>
<dbReference type="InterPro" id="IPR027417">
    <property type="entry name" value="P-loop_NTPase"/>
</dbReference>
<keyword evidence="2" id="KW-0677">Repeat</keyword>
<dbReference type="GO" id="GO:0043531">
    <property type="term" value="F:ADP binding"/>
    <property type="evidence" value="ECO:0007669"/>
    <property type="project" value="InterPro"/>
</dbReference>
<evidence type="ECO:0000256" key="4">
    <source>
        <dbReference type="ARBA" id="ARBA00023027"/>
    </source>
</evidence>
<dbReference type="InterPro" id="IPR035897">
    <property type="entry name" value="Toll_tir_struct_dom_sf"/>
</dbReference>
<dbReference type="InterPro" id="IPR042197">
    <property type="entry name" value="Apaf_helical"/>
</dbReference>
<dbReference type="Pfam" id="PF01582">
    <property type="entry name" value="TIR"/>
    <property type="match status" value="1"/>
</dbReference>
<dbReference type="PANTHER" id="PTHR11017:SF570">
    <property type="entry name" value="DISEASE RESISTANCE PROTEIN (TIR-NBS CLASS)-RELATED"/>
    <property type="match status" value="1"/>
</dbReference>
<dbReference type="InterPro" id="IPR000157">
    <property type="entry name" value="TIR_dom"/>
</dbReference>
<keyword evidence="4" id="KW-0520">NAD</keyword>
<dbReference type="Gene3D" id="3.80.10.10">
    <property type="entry name" value="Ribonuclease Inhibitor"/>
    <property type="match status" value="2"/>
</dbReference>
<dbReference type="Gene3D" id="1.10.8.430">
    <property type="entry name" value="Helical domain of apoptotic protease-activating factors"/>
    <property type="match status" value="1"/>
</dbReference>
<keyword evidence="3" id="KW-0611">Plant defense</keyword>
<evidence type="ECO:0000256" key="3">
    <source>
        <dbReference type="ARBA" id="ARBA00022821"/>
    </source>
</evidence>
<dbReference type="InterPro" id="IPR044974">
    <property type="entry name" value="Disease_R_plants"/>
</dbReference>
<dbReference type="Gene3D" id="3.40.50.10140">
    <property type="entry name" value="Toll/interleukin-1 receptor homology (TIR) domain"/>
    <property type="match status" value="1"/>
</dbReference>
<reference evidence="6" key="2">
    <citation type="journal article" date="2011" name="Theor. Appl. Genet.">
        <title>Fine genetic mapping localizes cucumber scab resistance gene Ccu into an R gene cluster.</title>
        <authorList>
            <person name="Kang H."/>
            <person name="Weng Y."/>
            <person name="Yang Y."/>
            <person name="Zhang Z."/>
            <person name="Zhang S."/>
            <person name="Mao Z."/>
            <person name="Cheng G."/>
            <person name="Gu X."/>
            <person name="Huang S."/>
            <person name="Xie B."/>
        </authorList>
    </citation>
    <scope>NUCLEOTIDE SEQUENCE</scope>
    <source>
        <strain evidence="6">Csa006756_Resistant</strain>
    </source>
</reference>
<accession>E7CHD0</accession>
<dbReference type="Pfam" id="PF23282">
    <property type="entry name" value="WHD_ROQ1"/>
    <property type="match status" value="1"/>
</dbReference>
<dbReference type="InterPro" id="IPR055414">
    <property type="entry name" value="LRR_R13L4/SHOC2-like"/>
</dbReference>
<dbReference type="GO" id="GO:0051707">
    <property type="term" value="P:response to other organism"/>
    <property type="evidence" value="ECO:0007669"/>
    <property type="project" value="UniProtKB-ARBA"/>
</dbReference>
<organism evidence="6">
    <name type="scientific">Cucumis sativus var. hardwickii</name>
    <dbReference type="NCBI Taxonomy" id="319220"/>
    <lineage>
        <taxon>Eukaryota</taxon>
        <taxon>Viridiplantae</taxon>
        <taxon>Streptophyta</taxon>
        <taxon>Embryophyta</taxon>
        <taxon>Tracheophyta</taxon>
        <taxon>Spermatophyta</taxon>
        <taxon>Magnoliopsida</taxon>
        <taxon>eudicotyledons</taxon>
        <taxon>Gunneridae</taxon>
        <taxon>Pentapetalae</taxon>
        <taxon>rosids</taxon>
        <taxon>fabids</taxon>
        <taxon>Cucurbitales</taxon>
        <taxon>Cucurbitaceae</taxon>
        <taxon>Benincaseae</taxon>
        <taxon>Cucumis</taxon>
    </lineage>
</organism>
<proteinExistence type="predicted"/>
<dbReference type="PRINTS" id="PR00364">
    <property type="entry name" value="DISEASERSIST"/>
</dbReference>
<dbReference type="PROSITE" id="PS50104">
    <property type="entry name" value="TIR"/>
    <property type="match status" value="1"/>
</dbReference>
<dbReference type="PANTHER" id="PTHR11017">
    <property type="entry name" value="LEUCINE-RICH REPEAT-CONTAINING PROTEIN"/>
    <property type="match status" value="1"/>
</dbReference>
<dbReference type="SUPFAM" id="SSF52540">
    <property type="entry name" value="P-loop containing nucleoside triphosphate hydrolases"/>
    <property type="match status" value="1"/>
</dbReference>
<dbReference type="AlphaFoldDB" id="E7CHD0"/>
<evidence type="ECO:0000259" key="5">
    <source>
        <dbReference type="PROSITE" id="PS50104"/>
    </source>
</evidence>
<reference evidence="6" key="1">
    <citation type="submission" date="2010-04" db="EMBL/GenBank/DDBJ databases">
        <authorList>
            <person name="Kang H.X."/>
            <person name="Huang S.W."/>
            <person name="Xie B.Y."/>
        </authorList>
    </citation>
    <scope>NUCLEOTIDE SEQUENCE</scope>
    <source>
        <strain evidence="6">Csa006756_Resistant</strain>
    </source>
</reference>